<feature type="compositionally biased region" description="Polar residues" evidence="3">
    <location>
        <begin position="68"/>
        <end position="81"/>
    </location>
</feature>
<organism evidence="4 5">
    <name type="scientific">Caenorhabditis bovis</name>
    <dbReference type="NCBI Taxonomy" id="2654633"/>
    <lineage>
        <taxon>Eukaryota</taxon>
        <taxon>Metazoa</taxon>
        <taxon>Ecdysozoa</taxon>
        <taxon>Nematoda</taxon>
        <taxon>Chromadorea</taxon>
        <taxon>Rhabditida</taxon>
        <taxon>Rhabditina</taxon>
        <taxon>Rhabditomorpha</taxon>
        <taxon>Rhabditoidea</taxon>
        <taxon>Rhabditidae</taxon>
        <taxon>Peloderinae</taxon>
        <taxon>Caenorhabditis</taxon>
    </lineage>
</organism>
<dbReference type="InterPro" id="IPR051641">
    <property type="entry name" value="RGK_GTP-binding_reg"/>
</dbReference>
<dbReference type="PANTHER" id="PTHR45775:SF9">
    <property type="entry name" value="GTP-BINDING PROTEIN RHEB"/>
    <property type="match status" value="1"/>
</dbReference>
<dbReference type="Proteomes" id="UP000494206">
    <property type="component" value="Unassembled WGS sequence"/>
</dbReference>
<gene>
    <name evidence="4" type="ORF">CBOVIS_LOCUS36</name>
</gene>
<evidence type="ECO:0000256" key="1">
    <source>
        <dbReference type="ARBA" id="ARBA00008846"/>
    </source>
</evidence>
<dbReference type="PROSITE" id="PS51421">
    <property type="entry name" value="RAS"/>
    <property type="match status" value="1"/>
</dbReference>
<dbReference type="InterPro" id="IPR001806">
    <property type="entry name" value="Small_GTPase"/>
</dbReference>
<dbReference type="GO" id="GO:0003924">
    <property type="term" value="F:GTPase activity"/>
    <property type="evidence" value="ECO:0007669"/>
    <property type="project" value="InterPro"/>
</dbReference>
<dbReference type="GO" id="GO:0005886">
    <property type="term" value="C:plasma membrane"/>
    <property type="evidence" value="ECO:0007669"/>
    <property type="project" value="TreeGrafter"/>
</dbReference>
<dbReference type="PRINTS" id="PR00449">
    <property type="entry name" value="RASTRNSFRMNG"/>
</dbReference>
<evidence type="ECO:0000256" key="2">
    <source>
        <dbReference type="ARBA" id="ARBA00022553"/>
    </source>
</evidence>
<keyword evidence="5" id="KW-1185">Reference proteome</keyword>
<feature type="region of interest" description="Disordered" evidence="3">
    <location>
        <begin position="1"/>
        <end position="104"/>
    </location>
</feature>
<proteinExistence type="inferred from homology"/>
<comment type="caution">
    <text evidence="4">The sequence shown here is derived from an EMBL/GenBank/DDBJ whole genome shotgun (WGS) entry which is preliminary data.</text>
</comment>
<sequence>MQVAPRPAMSTTGLGITHSPPPPTSSTTSSSSTSSRRVSLPATLTVSYRQHYRHQHQSFDHPAMLLTPNFSPSHNRRSLPSTPLPNGAHRNLPPTPQSPSYSMNSIINEEPERTARTQRLRSFDLRDGHLLDKGFQKKMSEDEETLQIYNRRDSRRATCPDIYLFDSQNHLMRHVVIRIYGNKNVGKKSLAKRIHHLAISSTPETVDEISNDDENNSEFSKMTNFLLNGKEMTLEVLIGSSLESCPFMQSKTINLVMYNVDSRSSFIYATNILERFVELNNVEVLLVANKIDLVRNQAVTSAEGKSAAKTFKCEYIEVSALMEMNIEELWTAILQKIQEPGQRRRPSWVERLLNRGKDVAKSAEVVFHRIIPA</sequence>
<evidence type="ECO:0000313" key="4">
    <source>
        <dbReference type="EMBL" id="CAB3396489.1"/>
    </source>
</evidence>
<dbReference type="Pfam" id="PF00071">
    <property type="entry name" value="Ras"/>
    <property type="match status" value="1"/>
</dbReference>
<dbReference type="AlphaFoldDB" id="A0A8S1E6I1"/>
<evidence type="ECO:0000313" key="5">
    <source>
        <dbReference type="Proteomes" id="UP000494206"/>
    </source>
</evidence>
<comment type="similarity">
    <text evidence="1">Belongs to the small GTPase superfamily. RGK family.</text>
</comment>
<dbReference type="SMART" id="SM00175">
    <property type="entry name" value="RAB"/>
    <property type="match status" value="1"/>
</dbReference>
<evidence type="ECO:0000256" key="3">
    <source>
        <dbReference type="SAM" id="MobiDB-lite"/>
    </source>
</evidence>
<dbReference type="InterPro" id="IPR027417">
    <property type="entry name" value="P-loop_NTPase"/>
</dbReference>
<dbReference type="OrthoDB" id="5239715at2759"/>
<name>A0A8S1E6I1_9PELO</name>
<dbReference type="GO" id="GO:0005246">
    <property type="term" value="F:calcium channel regulator activity"/>
    <property type="evidence" value="ECO:0007669"/>
    <property type="project" value="TreeGrafter"/>
</dbReference>
<dbReference type="PANTHER" id="PTHR45775">
    <property type="entry name" value="RAD, GEM/KIR FAMILY MEMBER 2, ISOFORM C"/>
    <property type="match status" value="1"/>
</dbReference>
<dbReference type="EMBL" id="CADEPM010000001">
    <property type="protein sequence ID" value="CAB3396489.1"/>
    <property type="molecule type" value="Genomic_DNA"/>
</dbReference>
<dbReference type="Gene3D" id="3.40.50.300">
    <property type="entry name" value="P-loop containing nucleotide triphosphate hydrolases"/>
    <property type="match status" value="1"/>
</dbReference>
<dbReference type="SMART" id="SM00173">
    <property type="entry name" value="RAS"/>
    <property type="match status" value="1"/>
</dbReference>
<accession>A0A8S1E6I1</accession>
<protein>
    <submittedName>
        <fullName evidence="4">Uncharacterized protein</fullName>
    </submittedName>
</protein>
<keyword evidence="2" id="KW-0597">Phosphoprotein</keyword>
<feature type="compositionally biased region" description="Low complexity" evidence="3">
    <location>
        <begin position="25"/>
        <end position="35"/>
    </location>
</feature>
<dbReference type="GO" id="GO:0005525">
    <property type="term" value="F:GTP binding"/>
    <property type="evidence" value="ECO:0007669"/>
    <property type="project" value="InterPro"/>
</dbReference>
<dbReference type="PROSITE" id="PS51419">
    <property type="entry name" value="RAB"/>
    <property type="match status" value="1"/>
</dbReference>
<reference evidence="4 5" key="1">
    <citation type="submission" date="2020-04" db="EMBL/GenBank/DDBJ databases">
        <authorList>
            <person name="Laetsch R D."/>
            <person name="Stevens L."/>
            <person name="Kumar S."/>
            <person name="Blaxter L. M."/>
        </authorList>
    </citation>
    <scope>NUCLEOTIDE SEQUENCE [LARGE SCALE GENOMIC DNA]</scope>
</reference>
<dbReference type="SUPFAM" id="SSF52540">
    <property type="entry name" value="P-loop containing nucleoside triphosphate hydrolases"/>
    <property type="match status" value="1"/>
</dbReference>